<dbReference type="SUPFAM" id="SSF49299">
    <property type="entry name" value="PKD domain"/>
    <property type="match status" value="1"/>
</dbReference>
<keyword evidence="3" id="KW-1185">Reference proteome</keyword>
<evidence type="ECO:0000259" key="1">
    <source>
        <dbReference type="PROSITE" id="PS50093"/>
    </source>
</evidence>
<name>A0A953HJ67_9BACT</name>
<dbReference type="Proteomes" id="UP000753961">
    <property type="component" value="Unassembled WGS sequence"/>
</dbReference>
<comment type="caution">
    <text evidence="2">The sequence shown here is derived from an EMBL/GenBank/DDBJ whole genome shotgun (WGS) entry which is preliminary data.</text>
</comment>
<dbReference type="PROSITE" id="PS51257">
    <property type="entry name" value="PROKAR_LIPOPROTEIN"/>
    <property type="match status" value="1"/>
</dbReference>
<evidence type="ECO:0000313" key="3">
    <source>
        <dbReference type="Proteomes" id="UP000753961"/>
    </source>
</evidence>
<dbReference type="Gene3D" id="2.60.40.10">
    <property type="entry name" value="Immunoglobulins"/>
    <property type="match status" value="1"/>
</dbReference>
<gene>
    <name evidence="2" type="ORF">KUV50_01770</name>
</gene>
<dbReference type="InterPro" id="IPR000601">
    <property type="entry name" value="PKD_dom"/>
</dbReference>
<dbReference type="Pfam" id="PF18911">
    <property type="entry name" value="PKD_4"/>
    <property type="match status" value="1"/>
</dbReference>
<reference evidence="2" key="1">
    <citation type="submission" date="2021-06" db="EMBL/GenBank/DDBJ databases">
        <title>44 bacteria genomes isolated from Dapeng, Shenzhen.</title>
        <authorList>
            <person name="Zheng W."/>
            <person name="Yu S."/>
            <person name="Huang Y."/>
        </authorList>
    </citation>
    <scope>NUCLEOTIDE SEQUENCE</scope>
    <source>
        <strain evidence="2">DP5N28-2</strain>
    </source>
</reference>
<dbReference type="RefSeq" id="WP_222578364.1">
    <property type="nucleotide sequence ID" value="NZ_JAHVHU010000002.1"/>
</dbReference>
<dbReference type="InterPro" id="IPR013783">
    <property type="entry name" value="Ig-like_fold"/>
</dbReference>
<dbReference type="AlphaFoldDB" id="A0A953HJ67"/>
<accession>A0A953HJ67</accession>
<dbReference type="SMART" id="SM00089">
    <property type="entry name" value="PKD"/>
    <property type="match status" value="1"/>
</dbReference>
<dbReference type="InterPro" id="IPR022409">
    <property type="entry name" value="PKD/Chitinase_dom"/>
</dbReference>
<sequence length="335" mass="36717">MKQILQKTQWLIVVFLIPLVFSCNKEESRPTFPLSAEIFHSADGKQVAFSGLTHSAVSWHWDFGDGNTSNEKDPVHIYDQGGYYLVTLTASDASGASVTKDVTLALDLTAYDLLVGDPTKEGYDGKTWKLSATHSPDDILANSDVNLSLFDEDIPSLPAGAFDLFLGLPEAYNDEFTFYQDGKYKHNTADGTSFGGIVYAIVMQQFGQTEITKTGGEDVLGQDAFAITKYEPDDNATFELQENTDYVLPSAFPTGMTPSGIPVVTYEDVTTIDFPGTDEFVGIRDFHQKVIIQNITDDSMRLVMFLTLSPDAIVSQNPLIALATNAVVLTFNVVK</sequence>
<dbReference type="InterPro" id="IPR035986">
    <property type="entry name" value="PKD_dom_sf"/>
</dbReference>
<dbReference type="CDD" id="cd00146">
    <property type="entry name" value="PKD"/>
    <property type="match status" value="1"/>
</dbReference>
<feature type="domain" description="PKD" evidence="1">
    <location>
        <begin position="53"/>
        <end position="111"/>
    </location>
</feature>
<protein>
    <submittedName>
        <fullName evidence="2">PKD domain-containing protein</fullName>
    </submittedName>
</protein>
<dbReference type="PROSITE" id="PS50093">
    <property type="entry name" value="PKD"/>
    <property type="match status" value="1"/>
</dbReference>
<evidence type="ECO:0000313" key="2">
    <source>
        <dbReference type="EMBL" id="MBY5956844.1"/>
    </source>
</evidence>
<organism evidence="2 3">
    <name type="scientific">Membranihabitans marinus</name>
    <dbReference type="NCBI Taxonomy" id="1227546"/>
    <lineage>
        <taxon>Bacteria</taxon>
        <taxon>Pseudomonadati</taxon>
        <taxon>Bacteroidota</taxon>
        <taxon>Saprospiria</taxon>
        <taxon>Saprospirales</taxon>
        <taxon>Saprospiraceae</taxon>
        <taxon>Membranihabitans</taxon>
    </lineage>
</organism>
<proteinExistence type="predicted"/>
<dbReference type="EMBL" id="JAHVHU010000002">
    <property type="protein sequence ID" value="MBY5956844.1"/>
    <property type="molecule type" value="Genomic_DNA"/>
</dbReference>